<keyword evidence="5" id="KW-0227">DNA damage</keyword>
<dbReference type="NCBIfam" id="TIGR00758">
    <property type="entry name" value="UDG_fam4"/>
    <property type="match status" value="1"/>
</dbReference>
<keyword evidence="3" id="KW-0004">4Fe-4S</keyword>
<sequence length="517" mass="58216">MRAVPCCKRDLCITNKLANQRHMHRIRLDSDTDFDGWRKAARELVLADVAPADITWSVTGDEPELFDAAGLSPDAGAFAETAAPFTHFTQSPSPAQTFNVPARFVELAQLAILHRDPQRFAYLYQLLWRLRANPELMQVATDPDVARLSAMAKAVRRDEHKMHAFVRFREIGREPKSRYVAWFEPEHHIVELAAPFFARRFADMEWSILTPDVCAHWDGHRVAITPGVTKAMAPSEDRLEQTWLTYYASIFNPARLKTKAMQAEMPKKYWRNLPEAALIKPLIEHAERKAHAMVAAEATAPRKPQRQEQPMTRAKPKADTLAHLREEAKDCRACDLWKDATQTVFGEGPQHATVMLVGEQPGDKEDLAGKPFVGPAGQMLDRALAEAGVDRSKTYVTNAVKHFKFVPRGKIRLHQKPNTPEIKACRQWYERELAAVQPLLVVAMGATAAQSVLGKVTPINANRGHLIDRDDGPQVLVTVHPSYLLRLPDAEAKEREYARFVDDLKIVAAHLRKADVA</sequence>
<dbReference type="Gene3D" id="3.40.470.10">
    <property type="entry name" value="Uracil-DNA glycosylase-like domain"/>
    <property type="match status" value="1"/>
</dbReference>
<feature type="region of interest" description="Disordered" evidence="10">
    <location>
        <begin position="296"/>
        <end position="318"/>
    </location>
</feature>
<feature type="domain" description="Uracil-DNA glycosylase-like" evidence="11">
    <location>
        <begin position="345"/>
        <end position="505"/>
    </location>
</feature>
<dbReference type="InterPro" id="IPR025404">
    <property type="entry name" value="DUF4130"/>
</dbReference>
<dbReference type="SMART" id="SM00987">
    <property type="entry name" value="UreE_C"/>
    <property type="match status" value="1"/>
</dbReference>
<reference evidence="12" key="1">
    <citation type="submission" date="2010-12" db="EMBL/GenBank/DDBJ databases">
        <title>Complete sequence of Rhodopseudomonas palustris DX-1.</title>
        <authorList>
            <consortium name="US DOE Joint Genome Institute"/>
            <person name="Lucas S."/>
            <person name="Copeland A."/>
            <person name="Lapidus A."/>
            <person name="Cheng J.-F."/>
            <person name="Goodwin L."/>
            <person name="Pitluck S."/>
            <person name="Misra M."/>
            <person name="Chertkov O."/>
            <person name="Detter J.C."/>
            <person name="Han C."/>
            <person name="Tapia R."/>
            <person name="Land M."/>
            <person name="Hauser L."/>
            <person name="Kyrpides N."/>
            <person name="Ivanova N."/>
            <person name="Ovchinnikova G."/>
            <person name="Logan B."/>
            <person name="Oda Y."/>
            <person name="Harwood C."/>
            <person name="Woyke T."/>
        </authorList>
    </citation>
    <scope>NUCLEOTIDE SEQUENCE [LARGE SCALE GENOMIC DNA]</scope>
    <source>
        <strain evidence="12">DX-1</strain>
    </source>
</reference>
<dbReference type="AlphaFoldDB" id="E6VFU4"/>
<keyword evidence="4" id="KW-0479">Metal-binding</keyword>
<organism evidence="12 13">
    <name type="scientific">Rhodopseudomonas palustris (strain DX-1)</name>
    <dbReference type="NCBI Taxonomy" id="652103"/>
    <lineage>
        <taxon>Bacteria</taxon>
        <taxon>Pseudomonadati</taxon>
        <taxon>Pseudomonadota</taxon>
        <taxon>Alphaproteobacteria</taxon>
        <taxon>Hyphomicrobiales</taxon>
        <taxon>Nitrobacteraceae</taxon>
        <taxon>Rhodopseudomonas</taxon>
    </lineage>
</organism>
<protein>
    <recommendedName>
        <fullName evidence="2">Type-4 uracil-DNA glycosylase</fullName>
    </recommendedName>
</protein>
<evidence type="ECO:0000256" key="7">
    <source>
        <dbReference type="ARBA" id="ARBA00023004"/>
    </source>
</evidence>
<evidence type="ECO:0000256" key="3">
    <source>
        <dbReference type="ARBA" id="ARBA00022485"/>
    </source>
</evidence>
<dbReference type="InterPro" id="IPR051536">
    <property type="entry name" value="UDG_Type-4/5"/>
</dbReference>
<keyword evidence="7" id="KW-0408">Iron</keyword>
<dbReference type="Pfam" id="PF03167">
    <property type="entry name" value="UDG"/>
    <property type="match status" value="1"/>
</dbReference>
<dbReference type="KEGG" id="rpx:Rpdx1_3730"/>
<dbReference type="HOGENOM" id="CLU_046101_1_0_5"/>
<dbReference type="SUPFAM" id="SSF52141">
    <property type="entry name" value="Uracil-DNA glycosylase-like"/>
    <property type="match status" value="1"/>
</dbReference>
<evidence type="ECO:0000256" key="5">
    <source>
        <dbReference type="ARBA" id="ARBA00022763"/>
    </source>
</evidence>
<dbReference type="PANTHER" id="PTHR33693">
    <property type="entry name" value="TYPE-5 URACIL-DNA GLYCOSYLASE"/>
    <property type="match status" value="1"/>
</dbReference>
<gene>
    <name evidence="12" type="ordered locus">Rpdx1_3730</name>
</gene>
<keyword evidence="9" id="KW-0234">DNA repair</keyword>
<dbReference type="NCBIfam" id="TIGR03914">
    <property type="entry name" value="UDG_fam_dom"/>
    <property type="match status" value="1"/>
</dbReference>
<dbReference type="GO" id="GO:0051539">
    <property type="term" value="F:4 iron, 4 sulfur cluster binding"/>
    <property type="evidence" value="ECO:0007669"/>
    <property type="project" value="UniProtKB-KW"/>
</dbReference>
<evidence type="ECO:0000256" key="6">
    <source>
        <dbReference type="ARBA" id="ARBA00022801"/>
    </source>
</evidence>
<evidence type="ECO:0000256" key="2">
    <source>
        <dbReference type="ARBA" id="ARBA00019403"/>
    </source>
</evidence>
<dbReference type="STRING" id="652103.Rpdx1_3730"/>
<evidence type="ECO:0000256" key="8">
    <source>
        <dbReference type="ARBA" id="ARBA00023014"/>
    </source>
</evidence>
<evidence type="ECO:0000313" key="12">
    <source>
        <dbReference type="EMBL" id="ADU45295.1"/>
    </source>
</evidence>
<dbReference type="InterPro" id="IPR005273">
    <property type="entry name" value="Ura-DNA_glyco_family4"/>
</dbReference>
<evidence type="ECO:0000259" key="11">
    <source>
        <dbReference type="SMART" id="SM00986"/>
    </source>
</evidence>
<dbReference type="eggNOG" id="COG1573">
    <property type="taxonomic scope" value="Bacteria"/>
</dbReference>
<dbReference type="InterPro" id="IPR005122">
    <property type="entry name" value="Uracil-DNA_glycosylase-like"/>
</dbReference>
<keyword evidence="8" id="KW-0411">Iron-sulfur</keyword>
<dbReference type="PANTHER" id="PTHR33693:SF9">
    <property type="entry name" value="TYPE-4 URACIL-DNA GLYCOSYLASE"/>
    <property type="match status" value="1"/>
</dbReference>
<dbReference type="EMBL" id="CP002418">
    <property type="protein sequence ID" value="ADU45295.1"/>
    <property type="molecule type" value="Genomic_DNA"/>
</dbReference>
<evidence type="ECO:0000256" key="1">
    <source>
        <dbReference type="ARBA" id="ARBA00006521"/>
    </source>
</evidence>
<dbReference type="InterPro" id="IPR023875">
    <property type="entry name" value="DNA_repair_put"/>
</dbReference>
<evidence type="ECO:0000256" key="4">
    <source>
        <dbReference type="ARBA" id="ARBA00022723"/>
    </source>
</evidence>
<dbReference type="NCBIfam" id="TIGR03915">
    <property type="entry name" value="SAM_7_link_chp"/>
    <property type="match status" value="1"/>
</dbReference>
<evidence type="ECO:0000256" key="10">
    <source>
        <dbReference type="SAM" id="MobiDB-lite"/>
    </source>
</evidence>
<accession>E6VFU4</accession>
<dbReference type="Pfam" id="PF13566">
    <property type="entry name" value="DUF4130"/>
    <property type="match status" value="1"/>
</dbReference>
<keyword evidence="6" id="KW-0378">Hydrolase</keyword>
<dbReference type="InterPro" id="IPR036895">
    <property type="entry name" value="Uracil-DNA_glycosylase-like_sf"/>
</dbReference>
<dbReference type="GO" id="GO:0006281">
    <property type="term" value="P:DNA repair"/>
    <property type="evidence" value="ECO:0007669"/>
    <property type="project" value="UniProtKB-KW"/>
</dbReference>
<name>E6VFU4_RHOPX</name>
<dbReference type="CDD" id="cd10030">
    <property type="entry name" value="UDG-F4_TTUDGA_SPO1dp_like"/>
    <property type="match status" value="1"/>
</dbReference>
<comment type="similarity">
    <text evidence="1">Belongs to the uracil-DNA glycosylase (UDG) superfamily. Type 4 (UDGa) family.</text>
</comment>
<dbReference type="Proteomes" id="UP000001402">
    <property type="component" value="Chromosome"/>
</dbReference>
<evidence type="ECO:0000256" key="9">
    <source>
        <dbReference type="ARBA" id="ARBA00023204"/>
    </source>
</evidence>
<dbReference type="SMART" id="SM00986">
    <property type="entry name" value="UDG"/>
    <property type="match status" value="1"/>
</dbReference>
<dbReference type="GO" id="GO:0046872">
    <property type="term" value="F:metal ion binding"/>
    <property type="evidence" value="ECO:0007669"/>
    <property type="project" value="UniProtKB-KW"/>
</dbReference>
<proteinExistence type="inferred from homology"/>
<evidence type="ECO:0000313" key="13">
    <source>
        <dbReference type="Proteomes" id="UP000001402"/>
    </source>
</evidence>
<dbReference type="GO" id="GO:0097506">
    <property type="term" value="F:deaminated base DNA N-glycosylase activity"/>
    <property type="evidence" value="ECO:0007669"/>
    <property type="project" value="UniProtKB-ARBA"/>
</dbReference>